<dbReference type="Pfam" id="PF00307">
    <property type="entry name" value="CH"/>
    <property type="match status" value="2"/>
</dbReference>
<feature type="domain" description="Calponin-homology (CH)" evidence="5">
    <location>
        <begin position="47"/>
        <end position="153"/>
    </location>
</feature>
<dbReference type="GO" id="GO:0005509">
    <property type="term" value="F:calcium ion binding"/>
    <property type="evidence" value="ECO:0007669"/>
    <property type="project" value="InterPro"/>
</dbReference>
<keyword evidence="8" id="KW-1185">Reference proteome</keyword>
<dbReference type="GO" id="GO:0003779">
    <property type="term" value="F:actin binding"/>
    <property type="evidence" value="ECO:0007669"/>
    <property type="project" value="UniProtKB-KW"/>
</dbReference>
<dbReference type="InterPro" id="IPR014837">
    <property type="entry name" value="EF-hand_Ca_insen"/>
</dbReference>
<dbReference type="FunFam" id="1.10.418.10:FF:000077">
    <property type="entry name" value="Related to alpha-actinin"/>
    <property type="match status" value="1"/>
</dbReference>
<evidence type="ECO:0000256" key="2">
    <source>
        <dbReference type="ARBA" id="ARBA00022737"/>
    </source>
</evidence>
<dbReference type="SUPFAM" id="SSF47473">
    <property type="entry name" value="EF-hand"/>
    <property type="match status" value="1"/>
</dbReference>
<dbReference type="SUPFAM" id="SSF46966">
    <property type="entry name" value="Spectrin repeat"/>
    <property type="match status" value="2"/>
</dbReference>
<evidence type="ECO:0000259" key="5">
    <source>
        <dbReference type="PROSITE" id="PS50021"/>
    </source>
</evidence>
<name>A0A9N8LMQ6_9BASI</name>
<comment type="similarity">
    <text evidence="1">Belongs to the alpha-actinin family.</text>
</comment>
<dbReference type="PANTHER" id="PTHR11915">
    <property type="entry name" value="SPECTRIN/FILAMIN RELATED CYTOSKELETAL PROTEIN"/>
    <property type="match status" value="1"/>
</dbReference>
<dbReference type="FunFam" id="1.10.238.10:FF:000223">
    <property type="entry name" value="Related to alpha-actinin"/>
    <property type="match status" value="1"/>
</dbReference>
<evidence type="ECO:0000256" key="3">
    <source>
        <dbReference type="ARBA" id="ARBA00022837"/>
    </source>
</evidence>
<organism evidence="7 8">
    <name type="scientific">Tilletia laevis</name>
    <dbReference type="NCBI Taxonomy" id="157183"/>
    <lineage>
        <taxon>Eukaryota</taxon>
        <taxon>Fungi</taxon>
        <taxon>Dikarya</taxon>
        <taxon>Basidiomycota</taxon>
        <taxon>Ustilaginomycotina</taxon>
        <taxon>Exobasidiomycetes</taxon>
        <taxon>Tilletiales</taxon>
        <taxon>Tilletiaceae</taxon>
        <taxon>Tilletia</taxon>
    </lineage>
</organism>
<dbReference type="InterPro" id="IPR001715">
    <property type="entry name" value="CH_dom"/>
</dbReference>
<dbReference type="PROSITE" id="PS50021">
    <property type="entry name" value="CH"/>
    <property type="match status" value="2"/>
</dbReference>
<comment type="caution">
    <text evidence="7">The sequence shown here is derived from an EMBL/GenBank/DDBJ whole genome shotgun (WGS) entry which is preliminary data.</text>
</comment>
<dbReference type="SMART" id="SM01184">
    <property type="entry name" value="efhand_Ca_insen"/>
    <property type="match status" value="1"/>
</dbReference>
<proteinExistence type="inferred from homology"/>
<sequence length="663" mass="75183">MRMKRTTICFCFFCYYSVPNSSSERKMAYKRTSVLVGLPDQDREWEEIQAKTFTKWLNTKLESRRIPPMSSLATDLSDGVKLLQLMEIMGDVSLGKYYKSPRMRVQMAENVNKALEFIKNRGVVLTNVGAEDIIDGNLKLILGLIWTLILRFTIADISEEGVTAKEGLLLWCQRKTAPYREVDVTNFTHSWKDGLALCALIHRHRPDLLNYDALDKTDAHACTRLAFNVAQEHLGIYQLLDVEDLCDVAKPDERSVMTYVAQYFHAFSSMEQAEVVSRRVATFADVMQSAWLMQHDYERRARVLLKAMTDIQTAWRSARFLGTYADAKAQLNTFYAYKSGDKRLWVRERTDLAALLGNIQTKLKTYHLREWVPAPGLAQADLDAAWTELATAEALRSRAINAEIRHAKETLRITFAELANTFDAKVREIATGIASLDGELEQQLDQVKQIQGTLAPLKASLAEVERKERECVEANVEENDHTVFTLDDLIFELELTTTSVAKKLAFIENQIISRQHNNLTPAQLEEFESTFRYFDKEAHNELSVPELGGALASLGIIYTEEDIAQIHFQLVDGFGAVNYDAFLTFLREITEDTTSPDQLLEAFQGLAGDKPYVTELDLRLALLPQGSIDYFKECMPQAQVDGLEELAYDYEGYLAGLFPSNAS</sequence>
<dbReference type="Proteomes" id="UP000836404">
    <property type="component" value="Unassembled WGS sequence"/>
</dbReference>
<evidence type="ECO:0000256" key="4">
    <source>
        <dbReference type="ARBA" id="ARBA00023203"/>
    </source>
</evidence>
<dbReference type="InterPro" id="IPR001589">
    <property type="entry name" value="Actinin_actin-bd_CS"/>
</dbReference>
<dbReference type="Gene3D" id="1.20.58.60">
    <property type="match status" value="2"/>
</dbReference>
<gene>
    <name evidence="7" type="ORF">JKILLFL_G5404</name>
</gene>
<keyword evidence="2" id="KW-0677">Repeat</keyword>
<dbReference type="Gene3D" id="1.10.418.10">
    <property type="entry name" value="Calponin-like domain"/>
    <property type="match status" value="2"/>
</dbReference>
<dbReference type="EMBL" id="CAJHJF010002727">
    <property type="protein sequence ID" value="CAD6929271.1"/>
    <property type="molecule type" value="Genomic_DNA"/>
</dbReference>
<evidence type="ECO:0000313" key="8">
    <source>
        <dbReference type="Proteomes" id="UP000836404"/>
    </source>
</evidence>
<dbReference type="SUPFAM" id="SSF47576">
    <property type="entry name" value="Calponin-homology domain, CH-domain"/>
    <property type="match status" value="1"/>
</dbReference>
<evidence type="ECO:0000313" key="7">
    <source>
        <dbReference type="EMBL" id="CAD6929271.1"/>
    </source>
</evidence>
<dbReference type="PROSITE" id="PS00019">
    <property type="entry name" value="ACTININ_1"/>
    <property type="match status" value="1"/>
</dbReference>
<feature type="domain" description="Calponin-homology (CH)" evidence="5">
    <location>
        <begin position="162"/>
        <end position="268"/>
    </location>
</feature>
<dbReference type="InterPro" id="IPR036872">
    <property type="entry name" value="CH_dom_sf"/>
</dbReference>
<dbReference type="InterPro" id="IPR011992">
    <property type="entry name" value="EF-hand-dom_pair"/>
</dbReference>
<evidence type="ECO:0000256" key="1">
    <source>
        <dbReference type="ARBA" id="ARBA00010255"/>
    </source>
</evidence>
<dbReference type="PROSITE" id="PS50222">
    <property type="entry name" value="EF_HAND_2"/>
    <property type="match status" value="1"/>
</dbReference>
<protein>
    <recommendedName>
        <fullName evidence="9">Actinin-like protein</fullName>
    </recommendedName>
</protein>
<dbReference type="Gene3D" id="1.10.238.10">
    <property type="entry name" value="EF-hand"/>
    <property type="match status" value="2"/>
</dbReference>
<evidence type="ECO:0000259" key="6">
    <source>
        <dbReference type="PROSITE" id="PS50222"/>
    </source>
</evidence>
<accession>A0A9N8LMQ6</accession>
<dbReference type="Pfam" id="PF08726">
    <property type="entry name" value="EFhand_Ca_insen"/>
    <property type="match status" value="1"/>
</dbReference>
<dbReference type="InterPro" id="IPR002048">
    <property type="entry name" value="EF_hand_dom"/>
</dbReference>
<dbReference type="SMART" id="SM00033">
    <property type="entry name" value="CH"/>
    <property type="match status" value="2"/>
</dbReference>
<keyword evidence="4" id="KW-0009">Actin-binding</keyword>
<feature type="domain" description="EF-hand" evidence="6">
    <location>
        <begin position="522"/>
        <end position="557"/>
    </location>
</feature>
<keyword evidence="3" id="KW-0106">Calcium</keyword>
<dbReference type="AlphaFoldDB" id="A0A9N8LMQ6"/>
<reference evidence="7 8" key="1">
    <citation type="submission" date="2020-10" db="EMBL/GenBank/DDBJ databases">
        <authorList>
            <person name="Sedaghatjoo S."/>
        </authorList>
    </citation>
    <scope>NUCLEOTIDE SEQUENCE [LARGE SCALE GENOMIC DNA]</scope>
    <source>
        <strain evidence="7 8">LLFL</strain>
    </source>
</reference>
<dbReference type="CDD" id="cd21215">
    <property type="entry name" value="CH_SpAIN1-like_rpt1"/>
    <property type="match status" value="1"/>
</dbReference>
<dbReference type="PROSITE" id="PS00020">
    <property type="entry name" value="ACTININ_2"/>
    <property type="match status" value="1"/>
</dbReference>
<evidence type="ECO:0008006" key="9">
    <source>
        <dbReference type="Google" id="ProtNLM"/>
    </source>
</evidence>
<dbReference type="FunFam" id="1.10.418.10:FF:000030">
    <property type="entry name" value="Related to alpha-actinin"/>
    <property type="match status" value="1"/>
</dbReference>